<comment type="caution">
    <text evidence="2">The sequence shown here is derived from an EMBL/GenBank/DDBJ whole genome shotgun (WGS) entry which is preliminary data.</text>
</comment>
<feature type="compositionally biased region" description="Polar residues" evidence="1">
    <location>
        <begin position="56"/>
        <end position="71"/>
    </location>
</feature>
<feature type="compositionally biased region" description="Polar residues" evidence="1">
    <location>
        <begin position="29"/>
        <end position="45"/>
    </location>
</feature>
<proteinExistence type="predicted"/>
<evidence type="ECO:0000313" key="3">
    <source>
        <dbReference type="Proteomes" id="UP001152795"/>
    </source>
</evidence>
<sequence>MDAKHSQIGFEIEALQCLLILSDPDFENNQITKTPSDSPSTTMTNPIPILPKFTTPVDTPTSTSHSHNTIDTTPTSTQTQPSTPTQSPTTIPSTGKDTFTLTSQTTSQPIIPQNPQTHQTITTPQAPITPTNTHHTTTIFNKLVELNHRKNYHQRQLTILNKHLTNHTAPAGLDISVFSPTGLSPHAKTTIRSVKSNTNVRMLNYNVSEQEDVIANLMNLPVAEDETKLVPIVKIFVGYTTRVIEHECEGVEKSLVKNLAAKDYKTASHAAFNHPNMKKLAEYKGIDLINDCQAKLPLTYGFVSNIASKKSQKTAMSKKVLALSSVLNSWIPKSKFVYRCNVILTAGGCKKAEIETFHKLGEVLKIIISSYNNQDRRYRIVGDNWDIDVKSRSQTTTVKMNKSLHYFHMYAVADRVYQENASRSKPQKSIKSLSMDEFLPTPVVQEAFVEDLTYIIPHIL</sequence>
<dbReference type="OrthoDB" id="10675914at2759"/>
<dbReference type="Proteomes" id="UP001152795">
    <property type="component" value="Unassembled WGS sequence"/>
</dbReference>
<name>A0A7D9J7E2_PARCT</name>
<keyword evidence="3" id="KW-1185">Reference proteome</keyword>
<feature type="region of interest" description="Disordered" evidence="1">
    <location>
        <begin position="29"/>
        <end position="132"/>
    </location>
</feature>
<accession>A0A7D9J7E2</accession>
<dbReference type="AlphaFoldDB" id="A0A7D9J7E2"/>
<gene>
    <name evidence="2" type="ORF">PACLA_8A061831</name>
</gene>
<evidence type="ECO:0000256" key="1">
    <source>
        <dbReference type="SAM" id="MobiDB-lite"/>
    </source>
</evidence>
<reference evidence="2" key="1">
    <citation type="submission" date="2020-04" db="EMBL/GenBank/DDBJ databases">
        <authorList>
            <person name="Alioto T."/>
            <person name="Alioto T."/>
            <person name="Gomez Garrido J."/>
        </authorList>
    </citation>
    <scope>NUCLEOTIDE SEQUENCE</scope>
    <source>
        <strain evidence="2">A484AB</strain>
    </source>
</reference>
<feature type="compositionally biased region" description="Low complexity" evidence="1">
    <location>
        <begin position="72"/>
        <end position="94"/>
    </location>
</feature>
<feature type="non-terminal residue" evidence="2">
    <location>
        <position position="460"/>
    </location>
</feature>
<dbReference type="EMBL" id="CACRXK020012615">
    <property type="protein sequence ID" value="CAB4023662.1"/>
    <property type="molecule type" value="Genomic_DNA"/>
</dbReference>
<feature type="compositionally biased region" description="Polar residues" evidence="1">
    <location>
        <begin position="95"/>
        <end position="107"/>
    </location>
</feature>
<evidence type="ECO:0000313" key="2">
    <source>
        <dbReference type="EMBL" id="CAB4023662.1"/>
    </source>
</evidence>
<organism evidence="2 3">
    <name type="scientific">Paramuricea clavata</name>
    <name type="common">Red gorgonian</name>
    <name type="synonym">Violescent sea-whip</name>
    <dbReference type="NCBI Taxonomy" id="317549"/>
    <lineage>
        <taxon>Eukaryota</taxon>
        <taxon>Metazoa</taxon>
        <taxon>Cnidaria</taxon>
        <taxon>Anthozoa</taxon>
        <taxon>Octocorallia</taxon>
        <taxon>Malacalcyonacea</taxon>
        <taxon>Plexauridae</taxon>
        <taxon>Paramuricea</taxon>
    </lineage>
</organism>
<protein>
    <submittedName>
        <fullName evidence="2">Uncharacterized protein</fullName>
    </submittedName>
</protein>
<feature type="compositionally biased region" description="Low complexity" evidence="1">
    <location>
        <begin position="108"/>
        <end position="132"/>
    </location>
</feature>